<dbReference type="GeneID" id="14912312"/>
<dbReference type="Proteomes" id="UP000011083">
    <property type="component" value="Unassembled WGS sequence"/>
</dbReference>
<gene>
    <name evidence="1" type="ORF">ACA1_273770</name>
</gene>
<dbReference type="OrthoDB" id="420564at2759"/>
<dbReference type="PANTHER" id="PTHR35179">
    <property type="entry name" value="PROTEIN CBG02620"/>
    <property type="match status" value="1"/>
</dbReference>
<dbReference type="VEuPathDB" id="AmoebaDB:ACA1_273770"/>
<dbReference type="AlphaFoldDB" id="L8GFJ6"/>
<accession>L8GFJ6</accession>
<name>L8GFJ6_ACACF</name>
<dbReference type="KEGG" id="acan:ACA1_273770"/>
<organism evidence="1 2">
    <name type="scientific">Acanthamoeba castellanii (strain ATCC 30010 / Neff)</name>
    <dbReference type="NCBI Taxonomy" id="1257118"/>
    <lineage>
        <taxon>Eukaryota</taxon>
        <taxon>Amoebozoa</taxon>
        <taxon>Discosea</taxon>
        <taxon>Longamoebia</taxon>
        <taxon>Centramoebida</taxon>
        <taxon>Acanthamoebidae</taxon>
        <taxon>Acanthamoeba</taxon>
    </lineage>
</organism>
<evidence type="ECO:0000313" key="2">
    <source>
        <dbReference type="Proteomes" id="UP000011083"/>
    </source>
</evidence>
<sequence>MIRQHNTTQHNNTMNTTATATFPPHLYFALLSAVREFRVPGCYVDMVQDTGVATFTGRRPQVVSAGKAQFEQVVRRLQREDLAKAQAHAEEGTTPGPVYEPVRGAVSLPTSSHSPKVVASYSWNMADPDEPYAIPGHLSTFSKPETPLSLAADDGGAHDPLSWETARGMATAMEPIVVACCALDPTFSLSACQVVTDRNNLRKIFRWACGDRSRWRIDLEKVAPDTIAMLRFDLSEEGQSELLQRKRSGYRFEDLCCAGDDGRASASSDSYRAVLEFETAGIRFLMRCEIDAAMAPQESDELLELQLAQLSLAARPLKLAGSELVFQRSAWPKAPEFVELTSMIDQRFEHPR</sequence>
<dbReference type="PANTHER" id="PTHR35179:SF2">
    <property type="entry name" value="START DOMAIN-CONTAINING PROTEIN"/>
    <property type="match status" value="1"/>
</dbReference>
<evidence type="ECO:0000313" key="1">
    <source>
        <dbReference type="EMBL" id="ELR11865.1"/>
    </source>
</evidence>
<protein>
    <submittedName>
        <fullName evidence="1">Uncharacterized protein</fullName>
    </submittedName>
</protein>
<dbReference type="RefSeq" id="XP_004333878.1">
    <property type="nucleotide sequence ID" value="XM_004333830.1"/>
</dbReference>
<keyword evidence="2" id="KW-1185">Reference proteome</keyword>
<reference evidence="1 2" key="1">
    <citation type="journal article" date="2013" name="Genome Biol.">
        <title>Genome of Acanthamoeba castellanii highlights extensive lateral gene transfer and early evolution of tyrosine kinase signaling.</title>
        <authorList>
            <person name="Clarke M."/>
            <person name="Lohan A.J."/>
            <person name="Liu B."/>
            <person name="Lagkouvardos I."/>
            <person name="Roy S."/>
            <person name="Zafar N."/>
            <person name="Bertelli C."/>
            <person name="Schilde C."/>
            <person name="Kianianmomeni A."/>
            <person name="Burglin T.R."/>
            <person name="Frech C."/>
            <person name="Turcotte B."/>
            <person name="Kopec K.O."/>
            <person name="Synnott J.M."/>
            <person name="Choo C."/>
            <person name="Paponov I."/>
            <person name="Finkler A."/>
            <person name="Soon Heng Tan C."/>
            <person name="Hutchins A.P."/>
            <person name="Weinmeier T."/>
            <person name="Rattei T."/>
            <person name="Chu J.S."/>
            <person name="Gimenez G."/>
            <person name="Irimia M."/>
            <person name="Rigden D.J."/>
            <person name="Fitzpatrick D.A."/>
            <person name="Lorenzo-Morales J."/>
            <person name="Bateman A."/>
            <person name="Chiu C.H."/>
            <person name="Tang P."/>
            <person name="Hegemann P."/>
            <person name="Fromm H."/>
            <person name="Raoult D."/>
            <person name="Greub G."/>
            <person name="Miranda-Saavedra D."/>
            <person name="Chen N."/>
            <person name="Nash P."/>
            <person name="Ginger M.L."/>
            <person name="Horn M."/>
            <person name="Schaap P."/>
            <person name="Caler L."/>
            <person name="Loftus B."/>
        </authorList>
    </citation>
    <scope>NUCLEOTIDE SEQUENCE [LARGE SCALE GENOMIC DNA]</scope>
    <source>
        <strain evidence="1 2">Neff</strain>
    </source>
</reference>
<dbReference type="EMBL" id="KB008146">
    <property type="protein sequence ID" value="ELR11865.1"/>
    <property type="molecule type" value="Genomic_DNA"/>
</dbReference>
<proteinExistence type="predicted"/>